<sequence>MRSFIVFTEKNDEVAIMKKFIVLTGVMAILWAGLTLTGDWSLVEWVNISFLVGLVTAILAACVKIWQTKFLELFTGGFRSMGNFFMPISKSRALERANEQLANDENLKEFKQSTAQWLLLFLSSLAASSILCSAIGLFIYYTK</sequence>
<feature type="domain" description="DUF3899" evidence="2">
    <location>
        <begin position="46"/>
        <end position="124"/>
    </location>
</feature>
<keyword evidence="1" id="KW-1133">Transmembrane helix</keyword>
<evidence type="ECO:0000256" key="1">
    <source>
        <dbReference type="SAM" id="Phobius"/>
    </source>
</evidence>
<feature type="transmembrane region" description="Helical" evidence="1">
    <location>
        <begin position="48"/>
        <end position="66"/>
    </location>
</feature>
<gene>
    <name evidence="3" type="ORF">EEX84_08430</name>
</gene>
<evidence type="ECO:0000313" key="4">
    <source>
        <dbReference type="Proteomes" id="UP000275473"/>
    </source>
</evidence>
<proteinExistence type="predicted"/>
<evidence type="ECO:0000313" key="3">
    <source>
        <dbReference type="EMBL" id="RNF39492.1"/>
    </source>
</evidence>
<keyword evidence="4" id="KW-1185">Reference proteome</keyword>
<feature type="transmembrane region" description="Helical" evidence="1">
    <location>
        <begin position="117"/>
        <end position="141"/>
    </location>
</feature>
<name>A0A3M8P7A0_9BACL</name>
<dbReference type="Pfam" id="PF13038">
    <property type="entry name" value="DUF3899"/>
    <property type="match status" value="1"/>
</dbReference>
<evidence type="ECO:0000259" key="2">
    <source>
        <dbReference type="Pfam" id="PF13038"/>
    </source>
</evidence>
<feature type="transmembrane region" description="Helical" evidence="1">
    <location>
        <begin position="20"/>
        <end position="42"/>
    </location>
</feature>
<organism evidence="3 4">
    <name type="scientific">Planococcus salinus</name>
    <dbReference type="NCBI Taxonomy" id="1848460"/>
    <lineage>
        <taxon>Bacteria</taxon>
        <taxon>Bacillati</taxon>
        <taxon>Bacillota</taxon>
        <taxon>Bacilli</taxon>
        <taxon>Bacillales</taxon>
        <taxon>Caryophanaceae</taxon>
        <taxon>Planococcus</taxon>
    </lineage>
</organism>
<dbReference type="EMBL" id="RIAX01000005">
    <property type="protein sequence ID" value="RNF39492.1"/>
    <property type="molecule type" value="Genomic_DNA"/>
</dbReference>
<dbReference type="AlphaFoldDB" id="A0A3M8P7A0"/>
<accession>A0A3M8P7A0</accession>
<keyword evidence="1" id="KW-0812">Transmembrane</keyword>
<reference evidence="3 4" key="1">
    <citation type="journal article" date="2018" name="Int. J. Syst. Evol. Microbiol.">
        <title>Planococcus salinus sp. nov., a moderately halophilic bacterium isolated from a saline-alkali soil.</title>
        <authorList>
            <person name="Gan L."/>
        </authorList>
    </citation>
    <scope>NUCLEOTIDE SEQUENCE [LARGE SCALE GENOMIC DNA]</scope>
    <source>
        <strain evidence="3 4">LCB217</strain>
    </source>
</reference>
<protein>
    <submittedName>
        <fullName evidence="3">DUF3899 domain-containing protein</fullName>
    </submittedName>
</protein>
<dbReference type="InterPro" id="IPR025007">
    <property type="entry name" value="DUF3899"/>
</dbReference>
<comment type="caution">
    <text evidence="3">The sequence shown here is derived from an EMBL/GenBank/DDBJ whole genome shotgun (WGS) entry which is preliminary data.</text>
</comment>
<dbReference type="Proteomes" id="UP000275473">
    <property type="component" value="Unassembled WGS sequence"/>
</dbReference>
<keyword evidence="1" id="KW-0472">Membrane</keyword>